<feature type="compositionally biased region" description="Low complexity" evidence="6">
    <location>
        <begin position="1"/>
        <end position="18"/>
    </location>
</feature>
<evidence type="ECO:0000256" key="2">
    <source>
        <dbReference type="ARBA" id="ARBA00022723"/>
    </source>
</evidence>
<keyword evidence="3" id="KW-0805">Transcription regulation</keyword>
<feature type="region of interest" description="Disordered" evidence="6">
    <location>
        <begin position="331"/>
        <end position="350"/>
    </location>
</feature>
<dbReference type="CDD" id="cd00067">
    <property type="entry name" value="GAL4"/>
    <property type="match status" value="1"/>
</dbReference>
<sequence>MPPSSAASNSSGSASPTSQRQRLPSGGPASKRKREKDTQFKAMYPLQRGSACLSCRKRKMKCDAGKPACAQCVKANRAVDCDYDDGKSKSRTQILQEKISTLETRLRELEGPAVQHRPLPIRHYSSPADQFYPGALGDPLIGTSSSPSSFDLTSISGNGSPTPGSPDSWSLSWEVDSLSLNPDDFFKMSGRWWEAEMPPPRISQYLLEIFLQHRHQCGFEIDVNRFQASLNSTDPPHPALMNAIYALSCHFSLSPMLSPHESGFVSRSLRAISVALEASDRLVQVLHASCLLAILFFAKGRLLEGYYHAGAAARLAVGLGLHQISAPDWNTSGGSPGSSAASSSSGAGGSSILPPPMDALELGERILTFWQVYNIDRCWAVATGLPVALPEDTHPRTRIETPWPRSIEEYELGRVDNEGGSVLYLCSQLVSSPYSGRESANSLRAKATTLFERAARISSSFGAGPQTDQFWVDFQNLDTAISRLSMSIPPARTSIEDHSGRTVVDTSLFVIHALLQAATIQLHSQFAFKDVASQQKSATVAALATAMVHDLEESDYPFLDPIMGTCWTSIAEALLRELIVLRQTPQMEQQVASLNRQLDIIVLAMNRLGTTVPLAEKIRDP</sequence>
<evidence type="ECO:0000259" key="7">
    <source>
        <dbReference type="PROSITE" id="PS50048"/>
    </source>
</evidence>
<keyword evidence="9" id="KW-1185">Reference proteome</keyword>
<name>A0AAV5ADT5_9AGAM</name>
<evidence type="ECO:0000256" key="4">
    <source>
        <dbReference type="ARBA" id="ARBA00023163"/>
    </source>
</evidence>
<comment type="caution">
    <text evidence="8">The sequence shown here is derived from an EMBL/GenBank/DDBJ whole genome shotgun (WGS) entry which is preliminary data.</text>
</comment>
<evidence type="ECO:0000313" key="8">
    <source>
        <dbReference type="EMBL" id="GJJ11872.1"/>
    </source>
</evidence>
<dbReference type="PROSITE" id="PS50048">
    <property type="entry name" value="ZN2_CY6_FUNGAL_2"/>
    <property type="match status" value="1"/>
</dbReference>
<organism evidence="8 9">
    <name type="scientific">Clathrus columnatus</name>
    <dbReference type="NCBI Taxonomy" id="1419009"/>
    <lineage>
        <taxon>Eukaryota</taxon>
        <taxon>Fungi</taxon>
        <taxon>Dikarya</taxon>
        <taxon>Basidiomycota</taxon>
        <taxon>Agaricomycotina</taxon>
        <taxon>Agaricomycetes</taxon>
        <taxon>Phallomycetidae</taxon>
        <taxon>Phallales</taxon>
        <taxon>Clathraceae</taxon>
        <taxon>Clathrus</taxon>
    </lineage>
</organism>
<dbReference type="PANTHER" id="PTHR47338">
    <property type="entry name" value="ZN(II)2CYS6 TRANSCRIPTION FACTOR (EUROFUNG)-RELATED"/>
    <property type="match status" value="1"/>
</dbReference>
<dbReference type="Pfam" id="PF00172">
    <property type="entry name" value="Zn_clus"/>
    <property type="match status" value="1"/>
</dbReference>
<gene>
    <name evidence="8" type="ORF">Clacol_006110</name>
</gene>
<dbReference type="CDD" id="cd12148">
    <property type="entry name" value="fungal_TF_MHR"/>
    <property type="match status" value="1"/>
</dbReference>
<evidence type="ECO:0000256" key="6">
    <source>
        <dbReference type="SAM" id="MobiDB-lite"/>
    </source>
</evidence>
<evidence type="ECO:0000256" key="5">
    <source>
        <dbReference type="ARBA" id="ARBA00023242"/>
    </source>
</evidence>
<dbReference type="AlphaFoldDB" id="A0AAV5ADT5"/>
<evidence type="ECO:0000256" key="1">
    <source>
        <dbReference type="ARBA" id="ARBA00004123"/>
    </source>
</evidence>
<keyword evidence="5" id="KW-0539">Nucleus</keyword>
<dbReference type="CDD" id="cd14725">
    <property type="entry name" value="ZIP_Gal4-like_2"/>
    <property type="match status" value="1"/>
</dbReference>
<dbReference type="SUPFAM" id="SSF57701">
    <property type="entry name" value="Zn2/Cys6 DNA-binding domain"/>
    <property type="match status" value="1"/>
</dbReference>
<dbReference type="InterPro" id="IPR001138">
    <property type="entry name" value="Zn2Cys6_DnaBD"/>
</dbReference>
<feature type="domain" description="Zn(2)-C6 fungal-type" evidence="7">
    <location>
        <begin position="51"/>
        <end position="83"/>
    </location>
</feature>
<dbReference type="GO" id="GO:0000981">
    <property type="term" value="F:DNA-binding transcription factor activity, RNA polymerase II-specific"/>
    <property type="evidence" value="ECO:0007669"/>
    <property type="project" value="InterPro"/>
</dbReference>
<accession>A0AAV5ADT5</accession>
<proteinExistence type="predicted"/>
<dbReference type="Gene3D" id="4.10.240.10">
    <property type="entry name" value="Zn(2)-C6 fungal-type DNA-binding domain"/>
    <property type="match status" value="1"/>
</dbReference>
<dbReference type="GO" id="GO:0003677">
    <property type="term" value="F:DNA binding"/>
    <property type="evidence" value="ECO:0007669"/>
    <property type="project" value="InterPro"/>
</dbReference>
<keyword evidence="4" id="KW-0804">Transcription</keyword>
<dbReference type="SMART" id="SM00906">
    <property type="entry name" value="Fungal_trans"/>
    <property type="match status" value="1"/>
</dbReference>
<dbReference type="SMART" id="SM00066">
    <property type="entry name" value="GAL4"/>
    <property type="match status" value="1"/>
</dbReference>
<evidence type="ECO:0000256" key="3">
    <source>
        <dbReference type="ARBA" id="ARBA00023015"/>
    </source>
</evidence>
<dbReference type="PANTHER" id="PTHR47338:SF29">
    <property type="entry name" value="ZN(2)-C6 FUNGAL-TYPE DOMAIN-CONTAINING PROTEIN"/>
    <property type="match status" value="1"/>
</dbReference>
<protein>
    <recommendedName>
        <fullName evidence="7">Zn(2)-C6 fungal-type domain-containing protein</fullName>
    </recommendedName>
</protein>
<feature type="region of interest" description="Disordered" evidence="6">
    <location>
        <begin position="1"/>
        <end position="41"/>
    </location>
</feature>
<dbReference type="PROSITE" id="PS00463">
    <property type="entry name" value="ZN2_CY6_FUNGAL_1"/>
    <property type="match status" value="1"/>
</dbReference>
<dbReference type="Pfam" id="PF04082">
    <property type="entry name" value="Fungal_trans"/>
    <property type="match status" value="1"/>
</dbReference>
<keyword evidence="2" id="KW-0479">Metal-binding</keyword>
<comment type="subcellular location">
    <subcellularLocation>
        <location evidence="1">Nucleus</location>
    </subcellularLocation>
</comment>
<reference evidence="8" key="1">
    <citation type="submission" date="2021-10" db="EMBL/GenBank/DDBJ databases">
        <title>De novo Genome Assembly of Clathrus columnatus (Basidiomycota, Fungi) Using Illumina and Nanopore Sequence Data.</title>
        <authorList>
            <person name="Ogiso-Tanaka E."/>
            <person name="Itagaki H."/>
            <person name="Hosoya T."/>
            <person name="Hosaka K."/>
        </authorList>
    </citation>
    <scope>NUCLEOTIDE SEQUENCE</scope>
    <source>
        <strain evidence="8">MO-923</strain>
    </source>
</reference>
<evidence type="ECO:0000313" key="9">
    <source>
        <dbReference type="Proteomes" id="UP001050691"/>
    </source>
</evidence>
<dbReference type="InterPro" id="IPR050815">
    <property type="entry name" value="TF_fung"/>
</dbReference>
<dbReference type="GO" id="GO:0005634">
    <property type="term" value="C:nucleus"/>
    <property type="evidence" value="ECO:0007669"/>
    <property type="project" value="UniProtKB-SubCell"/>
</dbReference>
<dbReference type="InterPro" id="IPR036864">
    <property type="entry name" value="Zn2-C6_fun-type_DNA-bd_sf"/>
</dbReference>
<dbReference type="Proteomes" id="UP001050691">
    <property type="component" value="Unassembled WGS sequence"/>
</dbReference>
<dbReference type="GO" id="GO:0006351">
    <property type="term" value="P:DNA-templated transcription"/>
    <property type="evidence" value="ECO:0007669"/>
    <property type="project" value="InterPro"/>
</dbReference>
<dbReference type="EMBL" id="BPWL01000007">
    <property type="protein sequence ID" value="GJJ11872.1"/>
    <property type="molecule type" value="Genomic_DNA"/>
</dbReference>
<dbReference type="InterPro" id="IPR007219">
    <property type="entry name" value="XnlR_reg_dom"/>
</dbReference>
<dbReference type="GO" id="GO:0008270">
    <property type="term" value="F:zinc ion binding"/>
    <property type="evidence" value="ECO:0007669"/>
    <property type="project" value="InterPro"/>
</dbReference>